<keyword evidence="3" id="KW-1185">Reference proteome</keyword>
<evidence type="ECO:0000256" key="1">
    <source>
        <dbReference type="SAM" id="MobiDB-lite"/>
    </source>
</evidence>
<dbReference type="Proteomes" id="UP000050525">
    <property type="component" value="Unassembled WGS sequence"/>
</dbReference>
<comment type="caution">
    <text evidence="2">The sequence shown here is derived from an EMBL/GenBank/DDBJ whole genome shotgun (WGS) entry which is preliminary data.</text>
</comment>
<name>A0A151NQ71_ALLMI</name>
<feature type="region of interest" description="Disordered" evidence="1">
    <location>
        <begin position="1"/>
        <end position="41"/>
    </location>
</feature>
<organism evidence="2 3">
    <name type="scientific">Alligator mississippiensis</name>
    <name type="common">American alligator</name>
    <dbReference type="NCBI Taxonomy" id="8496"/>
    <lineage>
        <taxon>Eukaryota</taxon>
        <taxon>Metazoa</taxon>
        <taxon>Chordata</taxon>
        <taxon>Craniata</taxon>
        <taxon>Vertebrata</taxon>
        <taxon>Euteleostomi</taxon>
        <taxon>Archelosauria</taxon>
        <taxon>Archosauria</taxon>
        <taxon>Crocodylia</taxon>
        <taxon>Alligatoridae</taxon>
        <taxon>Alligatorinae</taxon>
        <taxon>Alligator</taxon>
    </lineage>
</organism>
<evidence type="ECO:0000313" key="3">
    <source>
        <dbReference type="Proteomes" id="UP000050525"/>
    </source>
</evidence>
<evidence type="ECO:0000313" key="2">
    <source>
        <dbReference type="EMBL" id="KYO38860.1"/>
    </source>
</evidence>
<dbReference type="EMBL" id="AKHW03002440">
    <property type="protein sequence ID" value="KYO38860.1"/>
    <property type="molecule type" value="Genomic_DNA"/>
</dbReference>
<accession>A0A151NQ71</accession>
<dbReference type="AlphaFoldDB" id="A0A151NQ71"/>
<sequence length="84" mass="9322">MLTLGLTPGPTHPSLDRQHSTSARSRRCQQSKTEGEGKHLPEKEGFKVLARKNVKRNEKFHPVGTVPMVISRAGSFRATPDQES</sequence>
<gene>
    <name evidence="2" type="ORF">Y1Q_0023517</name>
</gene>
<proteinExistence type="predicted"/>
<reference evidence="2 3" key="1">
    <citation type="journal article" date="2012" name="Genome Biol.">
        <title>Sequencing three crocodilian genomes to illuminate the evolution of archosaurs and amniotes.</title>
        <authorList>
            <person name="St John J.A."/>
            <person name="Braun E.L."/>
            <person name="Isberg S.R."/>
            <person name="Miles L.G."/>
            <person name="Chong A.Y."/>
            <person name="Gongora J."/>
            <person name="Dalzell P."/>
            <person name="Moran C."/>
            <person name="Bed'hom B."/>
            <person name="Abzhanov A."/>
            <person name="Burgess S.C."/>
            <person name="Cooksey A.M."/>
            <person name="Castoe T.A."/>
            <person name="Crawford N.G."/>
            <person name="Densmore L.D."/>
            <person name="Drew J.C."/>
            <person name="Edwards S.V."/>
            <person name="Faircloth B.C."/>
            <person name="Fujita M.K."/>
            <person name="Greenwold M.J."/>
            <person name="Hoffmann F.G."/>
            <person name="Howard J.M."/>
            <person name="Iguchi T."/>
            <person name="Janes D.E."/>
            <person name="Khan S.Y."/>
            <person name="Kohno S."/>
            <person name="de Koning A.J."/>
            <person name="Lance S.L."/>
            <person name="McCarthy F.M."/>
            <person name="McCormack J.E."/>
            <person name="Merchant M.E."/>
            <person name="Peterson D.G."/>
            <person name="Pollock D.D."/>
            <person name="Pourmand N."/>
            <person name="Raney B.J."/>
            <person name="Roessler K.A."/>
            <person name="Sanford J.R."/>
            <person name="Sawyer R.H."/>
            <person name="Schmidt C.J."/>
            <person name="Triplett E.W."/>
            <person name="Tuberville T.D."/>
            <person name="Venegas-Anaya M."/>
            <person name="Howard J.T."/>
            <person name="Jarvis E.D."/>
            <person name="Guillette L.J.Jr."/>
            <person name="Glenn T.C."/>
            <person name="Green R.E."/>
            <person name="Ray D.A."/>
        </authorList>
    </citation>
    <scope>NUCLEOTIDE SEQUENCE [LARGE SCALE GENOMIC DNA]</scope>
    <source>
        <strain evidence="2">KSC_2009_1</strain>
    </source>
</reference>
<protein>
    <submittedName>
        <fullName evidence="2">Uncharacterized protein</fullName>
    </submittedName>
</protein>